<dbReference type="EMBL" id="JAQQBR010001466">
    <property type="protein sequence ID" value="KAK0169291.1"/>
    <property type="molecule type" value="Genomic_DNA"/>
</dbReference>
<feature type="compositionally biased region" description="Polar residues" evidence="1">
    <location>
        <begin position="170"/>
        <end position="184"/>
    </location>
</feature>
<dbReference type="Proteomes" id="UP001168972">
    <property type="component" value="Unassembled WGS sequence"/>
</dbReference>
<proteinExistence type="predicted"/>
<comment type="caution">
    <text evidence="2">The sequence shown here is derived from an EMBL/GenBank/DDBJ whole genome shotgun (WGS) entry which is preliminary data.</text>
</comment>
<name>A0AA39FH37_MICHY</name>
<protein>
    <submittedName>
        <fullName evidence="2">Uncharacterized protein</fullName>
    </submittedName>
</protein>
<evidence type="ECO:0000313" key="2">
    <source>
        <dbReference type="EMBL" id="KAK0169291.1"/>
    </source>
</evidence>
<feature type="region of interest" description="Disordered" evidence="1">
    <location>
        <begin position="79"/>
        <end position="100"/>
    </location>
</feature>
<organism evidence="2 3">
    <name type="scientific">Microctonus hyperodae</name>
    <name type="common">Parasitoid wasp</name>
    <dbReference type="NCBI Taxonomy" id="165561"/>
    <lineage>
        <taxon>Eukaryota</taxon>
        <taxon>Metazoa</taxon>
        <taxon>Ecdysozoa</taxon>
        <taxon>Arthropoda</taxon>
        <taxon>Hexapoda</taxon>
        <taxon>Insecta</taxon>
        <taxon>Pterygota</taxon>
        <taxon>Neoptera</taxon>
        <taxon>Endopterygota</taxon>
        <taxon>Hymenoptera</taxon>
        <taxon>Apocrita</taxon>
        <taxon>Ichneumonoidea</taxon>
        <taxon>Braconidae</taxon>
        <taxon>Euphorinae</taxon>
        <taxon>Microctonus</taxon>
    </lineage>
</organism>
<dbReference type="AlphaFoldDB" id="A0AA39FH37"/>
<keyword evidence="3" id="KW-1185">Reference proteome</keyword>
<feature type="compositionally biased region" description="Basic and acidic residues" evidence="1">
    <location>
        <begin position="130"/>
        <end position="153"/>
    </location>
</feature>
<evidence type="ECO:0000256" key="1">
    <source>
        <dbReference type="SAM" id="MobiDB-lite"/>
    </source>
</evidence>
<reference evidence="2" key="2">
    <citation type="submission" date="2023-03" db="EMBL/GenBank/DDBJ databases">
        <authorList>
            <person name="Inwood S.N."/>
            <person name="Skelly J.G."/>
            <person name="Guhlin J."/>
            <person name="Harrop T.W.R."/>
            <person name="Goldson S.G."/>
            <person name="Dearden P.K."/>
        </authorList>
    </citation>
    <scope>NUCLEOTIDE SEQUENCE</scope>
    <source>
        <strain evidence="2">Lincoln</strain>
        <tissue evidence="2">Whole body</tissue>
    </source>
</reference>
<feature type="region of interest" description="Disordered" evidence="1">
    <location>
        <begin position="128"/>
        <end position="153"/>
    </location>
</feature>
<reference evidence="2" key="1">
    <citation type="journal article" date="2023" name="bioRxiv">
        <title>Scaffold-level genome assemblies of two parasitoid biocontrol wasps reveal the parthenogenesis mechanism and an associated novel virus.</title>
        <authorList>
            <person name="Inwood S."/>
            <person name="Skelly J."/>
            <person name="Guhlin J."/>
            <person name="Harrop T."/>
            <person name="Goldson S."/>
            <person name="Dearden P."/>
        </authorList>
    </citation>
    <scope>NUCLEOTIDE SEQUENCE</scope>
    <source>
        <strain evidence="2">Lincoln</strain>
        <tissue evidence="2">Whole body</tissue>
    </source>
</reference>
<sequence length="204" mass="24115">MSDREEEIIGRSYVWRLNKAELEEELRRFNIAFETDTTVIDMKRMLSRYLKRVQSECLSQASADESMRPIKANVRVRGNDDEIKSLAPSRPASRNESNTTSFLLKTMRAEMMKFREQMFDDIQAQLVARNRPEEPKPEPIREPPRHHQNRLDDDLFVTSQTTPRVYPHRTQGQSTTMASQQSQKLGAMDRFYERPEEFLPTRRY</sequence>
<feature type="region of interest" description="Disordered" evidence="1">
    <location>
        <begin position="165"/>
        <end position="204"/>
    </location>
</feature>
<feature type="compositionally biased region" description="Basic and acidic residues" evidence="1">
    <location>
        <begin position="190"/>
        <end position="204"/>
    </location>
</feature>
<accession>A0AA39FH37</accession>
<gene>
    <name evidence="2" type="ORF">PV327_011662</name>
</gene>
<evidence type="ECO:0000313" key="3">
    <source>
        <dbReference type="Proteomes" id="UP001168972"/>
    </source>
</evidence>